<accession>A0A9P5K0Z0</accession>
<keyword evidence="2" id="KW-1185">Reference proteome</keyword>
<gene>
    <name evidence="1" type="ORF">DFH94DRAFT_762066</name>
</gene>
<dbReference type="Proteomes" id="UP000759537">
    <property type="component" value="Unassembled WGS sequence"/>
</dbReference>
<dbReference type="EMBL" id="WHVB01000017">
    <property type="protein sequence ID" value="KAF8474409.1"/>
    <property type="molecule type" value="Genomic_DNA"/>
</dbReference>
<reference evidence="1" key="1">
    <citation type="submission" date="2019-10" db="EMBL/GenBank/DDBJ databases">
        <authorList>
            <consortium name="DOE Joint Genome Institute"/>
            <person name="Kuo A."/>
            <person name="Miyauchi S."/>
            <person name="Kiss E."/>
            <person name="Drula E."/>
            <person name="Kohler A."/>
            <person name="Sanchez-Garcia M."/>
            <person name="Andreopoulos B."/>
            <person name="Barry K.W."/>
            <person name="Bonito G."/>
            <person name="Buee M."/>
            <person name="Carver A."/>
            <person name="Chen C."/>
            <person name="Cichocki N."/>
            <person name="Clum A."/>
            <person name="Culley D."/>
            <person name="Crous P.W."/>
            <person name="Fauchery L."/>
            <person name="Girlanda M."/>
            <person name="Hayes R."/>
            <person name="Keri Z."/>
            <person name="LaButti K."/>
            <person name="Lipzen A."/>
            <person name="Lombard V."/>
            <person name="Magnuson J."/>
            <person name="Maillard F."/>
            <person name="Morin E."/>
            <person name="Murat C."/>
            <person name="Nolan M."/>
            <person name="Ohm R."/>
            <person name="Pangilinan J."/>
            <person name="Pereira M."/>
            <person name="Perotto S."/>
            <person name="Peter M."/>
            <person name="Riley R."/>
            <person name="Sitrit Y."/>
            <person name="Stielow B."/>
            <person name="Szollosi G."/>
            <person name="Zifcakova L."/>
            <person name="Stursova M."/>
            <person name="Spatafora J.W."/>
            <person name="Tedersoo L."/>
            <person name="Vaario L.-M."/>
            <person name="Yamada A."/>
            <person name="Yan M."/>
            <person name="Wang P."/>
            <person name="Xu J."/>
            <person name="Bruns T."/>
            <person name="Baldrian P."/>
            <person name="Vilgalys R."/>
            <person name="Henrissat B."/>
            <person name="Grigoriev I.V."/>
            <person name="Hibbett D."/>
            <person name="Nagy L.G."/>
            <person name="Martin F.M."/>
        </authorList>
    </citation>
    <scope>NUCLEOTIDE SEQUENCE</scope>
    <source>
        <strain evidence="1">Prilba</strain>
    </source>
</reference>
<evidence type="ECO:0000313" key="1">
    <source>
        <dbReference type="EMBL" id="KAF8474409.1"/>
    </source>
</evidence>
<reference evidence="1" key="2">
    <citation type="journal article" date="2020" name="Nat. Commun.">
        <title>Large-scale genome sequencing of mycorrhizal fungi provides insights into the early evolution of symbiotic traits.</title>
        <authorList>
            <person name="Miyauchi S."/>
            <person name="Kiss E."/>
            <person name="Kuo A."/>
            <person name="Drula E."/>
            <person name="Kohler A."/>
            <person name="Sanchez-Garcia M."/>
            <person name="Morin E."/>
            <person name="Andreopoulos B."/>
            <person name="Barry K.W."/>
            <person name="Bonito G."/>
            <person name="Buee M."/>
            <person name="Carver A."/>
            <person name="Chen C."/>
            <person name="Cichocki N."/>
            <person name="Clum A."/>
            <person name="Culley D."/>
            <person name="Crous P.W."/>
            <person name="Fauchery L."/>
            <person name="Girlanda M."/>
            <person name="Hayes R.D."/>
            <person name="Keri Z."/>
            <person name="LaButti K."/>
            <person name="Lipzen A."/>
            <person name="Lombard V."/>
            <person name="Magnuson J."/>
            <person name="Maillard F."/>
            <person name="Murat C."/>
            <person name="Nolan M."/>
            <person name="Ohm R.A."/>
            <person name="Pangilinan J."/>
            <person name="Pereira M.F."/>
            <person name="Perotto S."/>
            <person name="Peter M."/>
            <person name="Pfister S."/>
            <person name="Riley R."/>
            <person name="Sitrit Y."/>
            <person name="Stielow J.B."/>
            <person name="Szollosi G."/>
            <person name="Zifcakova L."/>
            <person name="Stursova M."/>
            <person name="Spatafora J.W."/>
            <person name="Tedersoo L."/>
            <person name="Vaario L.M."/>
            <person name="Yamada A."/>
            <person name="Yan M."/>
            <person name="Wang P."/>
            <person name="Xu J."/>
            <person name="Bruns T."/>
            <person name="Baldrian P."/>
            <person name="Vilgalys R."/>
            <person name="Dunand C."/>
            <person name="Henrissat B."/>
            <person name="Grigoriev I.V."/>
            <person name="Hibbett D."/>
            <person name="Nagy L.G."/>
            <person name="Martin F.M."/>
        </authorList>
    </citation>
    <scope>NUCLEOTIDE SEQUENCE</scope>
    <source>
        <strain evidence="1">Prilba</strain>
    </source>
</reference>
<sequence length="71" mass="7943">MTSPRSHQMVDAHIVKVLLLFVGLFAGPTGSFPTVHAFYTIRLDHQIPTPHYCRNEMPISGYSLCRGRAAM</sequence>
<organism evidence="1 2">
    <name type="scientific">Russula ochroleuca</name>
    <dbReference type="NCBI Taxonomy" id="152965"/>
    <lineage>
        <taxon>Eukaryota</taxon>
        <taxon>Fungi</taxon>
        <taxon>Dikarya</taxon>
        <taxon>Basidiomycota</taxon>
        <taxon>Agaricomycotina</taxon>
        <taxon>Agaricomycetes</taxon>
        <taxon>Russulales</taxon>
        <taxon>Russulaceae</taxon>
        <taxon>Russula</taxon>
    </lineage>
</organism>
<comment type="caution">
    <text evidence="1">The sequence shown here is derived from an EMBL/GenBank/DDBJ whole genome shotgun (WGS) entry which is preliminary data.</text>
</comment>
<protein>
    <submittedName>
        <fullName evidence="1">Uncharacterized protein</fullName>
    </submittedName>
</protein>
<proteinExistence type="predicted"/>
<name>A0A9P5K0Z0_9AGAM</name>
<dbReference type="AlphaFoldDB" id="A0A9P5K0Z0"/>
<evidence type="ECO:0000313" key="2">
    <source>
        <dbReference type="Proteomes" id="UP000759537"/>
    </source>
</evidence>